<feature type="transmembrane region" description="Helical" evidence="1">
    <location>
        <begin position="79"/>
        <end position="97"/>
    </location>
</feature>
<feature type="transmembrane region" description="Helical" evidence="1">
    <location>
        <begin position="342"/>
        <end position="366"/>
    </location>
</feature>
<feature type="transmembrane region" description="Helical" evidence="1">
    <location>
        <begin position="103"/>
        <end position="122"/>
    </location>
</feature>
<keyword evidence="1" id="KW-1133">Transmembrane helix</keyword>
<dbReference type="EMBL" id="CP017834">
    <property type="protein sequence ID" value="APJ03077.1"/>
    <property type="molecule type" value="Genomic_DNA"/>
</dbReference>
<evidence type="ECO:0000313" key="2">
    <source>
        <dbReference type="EMBL" id="APJ03077.1"/>
    </source>
</evidence>
<dbReference type="InterPro" id="IPR036259">
    <property type="entry name" value="MFS_trans_sf"/>
</dbReference>
<gene>
    <name evidence="2" type="ORF">AXG55_03790</name>
</gene>
<dbReference type="AlphaFoldDB" id="A0A1L4CYR3"/>
<proteinExistence type="predicted"/>
<feature type="transmembrane region" description="Helical" evidence="1">
    <location>
        <begin position="12"/>
        <end position="35"/>
    </location>
</feature>
<evidence type="ECO:0008006" key="4">
    <source>
        <dbReference type="Google" id="ProtNLM"/>
    </source>
</evidence>
<feature type="transmembrane region" description="Helical" evidence="1">
    <location>
        <begin position="372"/>
        <end position="394"/>
    </location>
</feature>
<feature type="transmembrane region" description="Helical" evidence="1">
    <location>
        <begin position="41"/>
        <end position="58"/>
    </location>
</feature>
<feature type="transmembrane region" description="Helical" evidence="1">
    <location>
        <begin position="216"/>
        <end position="235"/>
    </location>
</feature>
<feature type="transmembrane region" description="Helical" evidence="1">
    <location>
        <begin position="142"/>
        <end position="163"/>
    </location>
</feature>
<feature type="transmembrane region" description="Helical" evidence="1">
    <location>
        <begin position="175"/>
        <end position="195"/>
    </location>
</feature>
<dbReference type="KEGG" id="saqi:AXG55_03790"/>
<dbReference type="RefSeq" id="WP_148696793.1">
    <property type="nucleotide sequence ID" value="NZ_CP017834.1"/>
</dbReference>
<feature type="transmembrane region" description="Helical" evidence="1">
    <location>
        <begin position="255"/>
        <end position="274"/>
    </location>
</feature>
<protein>
    <recommendedName>
        <fullName evidence="4">Major facilitator superfamily (MFS) profile domain-containing protein</fullName>
    </recommendedName>
</protein>
<evidence type="ECO:0000313" key="3">
    <source>
        <dbReference type="Proteomes" id="UP000184731"/>
    </source>
</evidence>
<name>A0A1L4CYR3_9BACT</name>
<organism evidence="2 3">
    <name type="scientific">Silvanigrella aquatica</name>
    <dbReference type="NCBI Taxonomy" id="1915309"/>
    <lineage>
        <taxon>Bacteria</taxon>
        <taxon>Pseudomonadati</taxon>
        <taxon>Bdellovibrionota</taxon>
        <taxon>Oligoflexia</taxon>
        <taxon>Silvanigrellales</taxon>
        <taxon>Silvanigrellaceae</taxon>
        <taxon>Silvanigrella</taxon>
    </lineage>
</organism>
<dbReference type="Gene3D" id="1.20.1250.20">
    <property type="entry name" value="MFS general substrate transporter like domains"/>
    <property type="match status" value="1"/>
</dbReference>
<dbReference type="PROSITE" id="PS51257">
    <property type="entry name" value="PROKAR_LIPOPROTEIN"/>
    <property type="match status" value="1"/>
</dbReference>
<keyword evidence="3" id="KW-1185">Reference proteome</keyword>
<reference evidence="2 3" key="1">
    <citation type="submission" date="2016-10" db="EMBL/GenBank/DDBJ databases">
        <title>Silvanigrella aquatica sp. nov., isolated from a freshwater lake located in the Black Forest, Germany, description of Silvanigrellaceae fam. nov., Silvanigrellales ord. nov., reclassification of the order Bdellovibrionales in the class Oligoflexia, reclassification of the families Bacteriovoracaceae and Halobacteriovoraceae in the new order Bacteriovoracales ord. nov., and reclassification of the family Pseudobacteriovoracaceae in the order Oligoflexiales.</title>
        <authorList>
            <person name="Hahn M.W."/>
            <person name="Schmidt J."/>
            <person name="Koll U."/>
            <person name="Rohde M."/>
            <person name="Verbag S."/>
            <person name="Pitt A."/>
            <person name="Nakai R."/>
            <person name="Naganuma T."/>
            <person name="Lang E."/>
        </authorList>
    </citation>
    <scope>NUCLEOTIDE SEQUENCE [LARGE SCALE GENOMIC DNA]</scope>
    <source>
        <strain evidence="2 3">MWH-Nonnen-W8red</strain>
    </source>
</reference>
<feature type="transmembrane region" description="Helical" evidence="1">
    <location>
        <begin position="303"/>
        <end position="321"/>
    </location>
</feature>
<keyword evidence="1" id="KW-0472">Membrane</keyword>
<keyword evidence="1" id="KW-0812">Transmembrane</keyword>
<evidence type="ECO:0000256" key="1">
    <source>
        <dbReference type="SAM" id="Phobius"/>
    </source>
</evidence>
<dbReference type="Proteomes" id="UP000184731">
    <property type="component" value="Chromosome"/>
</dbReference>
<accession>A0A1L4CYR3</accession>
<sequence length="407" mass="46094">MNNLSNRNLIIQIFPFALFACIDGFASVSFIWLLLDKYNSLLSIGICLSISTILSFLIQKKLAFIKNQIYMNVNKFFMFQSFFALVFSISNLFLLNNFFNREIIMISLIIYSLFVFMNYFVIDSFISKLILNKKITSTKGSVVSQIVMQFGAIIGFSVGGKVFNLFGIKGSSFSIIFLILMSLIIVSINSTLFQVSNESKLEVTNSSLNKNESLHSSFHIWMAAFCILMISFQISNFNLFLPDIFLKYKYWTAENYGYIAGITSLGAFIASFVVYKGNLFLPCILLASCVIPIANYILAFSNVMILCLVASFFLGFSVNSLRSTFRKNMFDNLSSQNDVSKWMSISNLFTFLPRALFPLIASLLIGSAMTNYVFPMIGLIIALLIIVFTILFIIKSNEIKKIQHERL</sequence>
<dbReference type="SUPFAM" id="SSF103473">
    <property type="entry name" value="MFS general substrate transporter"/>
    <property type="match status" value="1"/>
</dbReference>